<dbReference type="PROSITE" id="PS50021">
    <property type="entry name" value="CH"/>
    <property type="match status" value="1"/>
</dbReference>
<keyword evidence="9" id="KW-1185">Reference proteome</keyword>
<evidence type="ECO:0000313" key="9">
    <source>
        <dbReference type="Proteomes" id="UP001412067"/>
    </source>
</evidence>
<dbReference type="PROSITE" id="PS50067">
    <property type="entry name" value="KINESIN_MOTOR_2"/>
    <property type="match status" value="1"/>
</dbReference>
<feature type="region of interest" description="Disordered" evidence="5">
    <location>
        <begin position="459"/>
        <end position="484"/>
    </location>
</feature>
<keyword evidence="4" id="KW-0547">Nucleotide-binding</keyword>
<dbReference type="CDD" id="cd21203">
    <property type="entry name" value="CH_AtKIN14-like"/>
    <property type="match status" value="1"/>
</dbReference>
<dbReference type="Pfam" id="PF00225">
    <property type="entry name" value="Kinesin"/>
    <property type="match status" value="1"/>
</dbReference>
<feature type="domain" description="Kinesin motor" evidence="7">
    <location>
        <begin position="629"/>
        <end position="864"/>
    </location>
</feature>
<dbReference type="Pfam" id="PF00307">
    <property type="entry name" value="CH"/>
    <property type="match status" value="1"/>
</dbReference>
<dbReference type="InterPro" id="IPR027417">
    <property type="entry name" value="P-loop_NTPase"/>
</dbReference>
<evidence type="ECO:0000256" key="5">
    <source>
        <dbReference type="SAM" id="MobiDB-lite"/>
    </source>
</evidence>
<evidence type="ECO:0000256" key="2">
    <source>
        <dbReference type="ARBA" id="ARBA00022701"/>
    </source>
</evidence>
<feature type="binding site" evidence="4">
    <location>
        <begin position="712"/>
        <end position="719"/>
    </location>
    <ligand>
        <name>ATP</name>
        <dbReference type="ChEBI" id="CHEBI:30616"/>
    </ligand>
</feature>
<evidence type="ECO:0000256" key="4">
    <source>
        <dbReference type="PROSITE-ProRule" id="PRU00283"/>
    </source>
</evidence>
<dbReference type="Proteomes" id="UP001412067">
    <property type="component" value="Unassembled WGS sequence"/>
</dbReference>
<proteinExistence type="inferred from homology"/>
<dbReference type="InterPro" id="IPR036872">
    <property type="entry name" value="CH_dom_sf"/>
</dbReference>
<reference evidence="8 9" key="1">
    <citation type="journal article" date="2022" name="Nat. Plants">
        <title>Genomes of leafy and leafless Platanthera orchids illuminate the evolution of mycoheterotrophy.</title>
        <authorList>
            <person name="Li M.H."/>
            <person name="Liu K.W."/>
            <person name="Li Z."/>
            <person name="Lu H.C."/>
            <person name="Ye Q.L."/>
            <person name="Zhang D."/>
            <person name="Wang J.Y."/>
            <person name="Li Y.F."/>
            <person name="Zhong Z.M."/>
            <person name="Liu X."/>
            <person name="Yu X."/>
            <person name="Liu D.K."/>
            <person name="Tu X.D."/>
            <person name="Liu B."/>
            <person name="Hao Y."/>
            <person name="Liao X.Y."/>
            <person name="Jiang Y.T."/>
            <person name="Sun W.H."/>
            <person name="Chen J."/>
            <person name="Chen Y.Q."/>
            <person name="Ai Y."/>
            <person name="Zhai J.W."/>
            <person name="Wu S.S."/>
            <person name="Zhou Z."/>
            <person name="Hsiao Y.Y."/>
            <person name="Wu W.L."/>
            <person name="Chen Y.Y."/>
            <person name="Lin Y.F."/>
            <person name="Hsu J.L."/>
            <person name="Li C.Y."/>
            <person name="Wang Z.W."/>
            <person name="Zhao X."/>
            <person name="Zhong W.Y."/>
            <person name="Ma X.K."/>
            <person name="Ma L."/>
            <person name="Huang J."/>
            <person name="Chen G.Z."/>
            <person name="Huang M.Z."/>
            <person name="Huang L."/>
            <person name="Peng D.H."/>
            <person name="Luo Y.B."/>
            <person name="Zou S.Q."/>
            <person name="Chen S.P."/>
            <person name="Lan S."/>
            <person name="Tsai W.C."/>
            <person name="Van de Peer Y."/>
            <person name="Liu Z.J."/>
        </authorList>
    </citation>
    <scope>NUCLEOTIDE SEQUENCE [LARGE SCALE GENOMIC DNA]</scope>
    <source>
        <strain evidence="8">Lor288</strain>
    </source>
</reference>
<evidence type="ECO:0000256" key="3">
    <source>
        <dbReference type="ARBA" id="ARBA00023175"/>
    </source>
</evidence>
<organism evidence="8 9">
    <name type="scientific">Platanthera guangdongensis</name>
    <dbReference type="NCBI Taxonomy" id="2320717"/>
    <lineage>
        <taxon>Eukaryota</taxon>
        <taxon>Viridiplantae</taxon>
        <taxon>Streptophyta</taxon>
        <taxon>Embryophyta</taxon>
        <taxon>Tracheophyta</taxon>
        <taxon>Spermatophyta</taxon>
        <taxon>Magnoliopsida</taxon>
        <taxon>Liliopsida</taxon>
        <taxon>Asparagales</taxon>
        <taxon>Orchidaceae</taxon>
        <taxon>Orchidoideae</taxon>
        <taxon>Orchideae</taxon>
        <taxon>Orchidinae</taxon>
        <taxon>Platanthera</taxon>
    </lineage>
</organism>
<sequence>MSSERVLSICMESVVEDVMKQQGTTLNDFDLASRRAAEEASRRNEAAAWLRRTVGVVGAKDLAEEPSEEEFRFGLRNGIILCNAINKVLPGAIPKVVEVSADSFVVLDGAPLSAYQYFENVRNFLVTLQGMGLPTFEASDLEKMRIGQTTTPRPDPWRISPGAKFVYPSEMGRSLGFQALAISYLSKLPKGSRRLCIDPLELLEYGALNVEVNKPWVKNRLGEGDNSSRIMEAANEEEDGLVEQVRLPFLSEEECPVPSALRPGEKRWTPHEQRDMAWSGGKGSRVVDSVLALKYYIERSQVGKNGSSKFGGIARPGNSAKHFTRKSSDPFMNFISRTQSLPEKPPDDLSFEDSPSGDFLIQSTKMKSSQSLNMLVRTALSNKKLEEVPLLVETMLTKVLEEFERHFANQNEMAKSTFNDMSAGNKSAYSAENLSIHTEEKMEEQDNAFKIIEEESTLKEKDENELQESRLKQQQKEAEVRESNERFMPVQQQLTLEKNSFQGKLSQTQLKRDVIVEDDLRGMQENMLKDLEEIKQKALKERLIKQQLIFNRQQTEIQTLKSTLQLTKTAMEYMKSQYLEEFDNLGNLLIYPYATGNQLHAVASTASGYHKVLEENKKLYNQIQDLKGSIRVYCRVRPFLPGQRSNIGILSRMDDQHITIFSPLKTGKDTRRIFTFNKVFGPSASQEEVFSDTRPLIRSVLDGYNVCIFAYGQTGSGKTYTMVEILYFLLSGPKEVNEKTIGVNYRALNDLFYLSDQRKDTFCYEISVQMLEIYNEQVRDLLNEGLNRRYPSLVLLKSTEDVIEVMNLGFKNRAVSCTAINDHSSRSHSCLTVHVQGKELTSGNAVRGCMHLVDLAGSERVDKSELLIATAHQIAALKMELAKRGSEEPLRPTMFIPDLSRMKQNSASVVFLNDEAELSYPTSSRQPMEEVGNIQVVPELCLRTASSNFGQASADQQRALLREEYRSISCG</sequence>
<evidence type="ECO:0000259" key="7">
    <source>
        <dbReference type="PROSITE" id="PS50067"/>
    </source>
</evidence>
<evidence type="ECO:0000313" key="8">
    <source>
        <dbReference type="EMBL" id="KAK8967556.1"/>
    </source>
</evidence>
<dbReference type="InterPro" id="IPR027640">
    <property type="entry name" value="Kinesin-like_fam"/>
</dbReference>
<dbReference type="Gene3D" id="3.40.850.10">
    <property type="entry name" value="Kinesin motor domain"/>
    <property type="match status" value="1"/>
</dbReference>
<dbReference type="PANTHER" id="PTHR47972:SF39">
    <property type="entry name" value="KINESIN-LIKE PROTEIN KIN-14I"/>
    <property type="match status" value="1"/>
</dbReference>
<feature type="domain" description="Calponin-homology (CH)" evidence="6">
    <location>
        <begin position="40"/>
        <end position="163"/>
    </location>
</feature>
<name>A0ABR2MUB7_9ASPA</name>
<dbReference type="Gene3D" id="1.10.418.10">
    <property type="entry name" value="Calponin-like domain"/>
    <property type="match status" value="1"/>
</dbReference>
<accession>A0ABR2MUB7</accession>
<evidence type="ECO:0000259" key="6">
    <source>
        <dbReference type="PROSITE" id="PS50021"/>
    </source>
</evidence>
<dbReference type="SUPFAM" id="SSF52540">
    <property type="entry name" value="P-loop containing nucleoside triphosphate hydrolases"/>
    <property type="match status" value="1"/>
</dbReference>
<dbReference type="PRINTS" id="PR00380">
    <property type="entry name" value="KINESINHEAVY"/>
</dbReference>
<comment type="similarity">
    <text evidence="1">Belongs to the TRAFAC class myosin-kinesin ATPase superfamily. Kinesin family. KIN-14 subfamily.</text>
</comment>
<dbReference type="EMBL" id="JBBWWR010000004">
    <property type="protein sequence ID" value="KAK8967556.1"/>
    <property type="molecule type" value="Genomic_DNA"/>
</dbReference>
<gene>
    <name evidence="8" type="primary">ATK4</name>
    <name evidence="8" type="ORF">KSP40_PGU001061</name>
</gene>
<keyword evidence="2" id="KW-0493">Microtubule</keyword>
<comment type="caution">
    <text evidence="8">The sequence shown here is derived from an EMBL/GenBank/DDBJ whole genome shotgun (WGS) entry which is preliminary data.</text>
</comment>
<keyword evidence="3 4" id="KW-0505">Motor protein</keyword>
<keyword evidence="4" id="KW-0067">ATP-binding</keyword>
<dbReference type="SUPFAM" id="SSF47576">
    <property type="entry name" value="Calponin-homology domain, CH-domain"/>
    <property type="match status" value="1"/>
</dbReference>
<dbReference type="InterPro" id="IPR036961">
    <property type="entry name" value="Kinesin_motor_dom_sf"/>
</dbReference>
<dbReference type="InterPro" id="IPR001715">
    <property type="entry name" value="CH_dom"/>
</dbReference>
<protein>
    <submittedName>
        <fullName evidence="8">Kinesin-4</fullName>
    </submittedName>
</protein>
<dbReference type="PANTHER" id="PTHR47972">
    <property type="entry name" value="KINESIN-LIKE PROTEIN KLP-3"/>
    <property type="match status" value="1"/>
</dbReference>
<dbReference type="InterPro" id="IPR001752">
    <property type="entry name" value="Kinesin_motor_dom"/>
</dbReference>
<evidence type="ECO:0000256" key="1">
    <source>
        <dbReference type="ARBA" id="ARBA00010899"/>
    </source>
</evidence>
<dbReference type="SMART" id="SM00129">
    <property type="entry name" value="KISc"/>
    <property type="match status" value="1"/>
</dbReference>